<keyword evidence="2" id="KW-1185">Reference proteome</keyword>
<evidence type="ECO:0000313" key="2">
    <source>
        <dbReference type="Proteomes" id="UP001141806"/>
    </source>
</evidence>
<evidence type="ECO:0000313" key="1">
    <source>
        <dbReference type="EMBL" id="KAJ4965771.1"/>
    </source>
</evidence>
<dbReference type="AlphaFoldDB" id="A0A9Q0K8C0"/>
<reference evidence="1" key="1">
    <citation type="journal article" date="2023" name="Plant J.">
        <title>The genome of the king protea, Protea cynaroides.</title>
        <authorList>
            <person name="Chang J."/>
            <person name="Duong T.A."/>
            <person name="Schoeman C."/>
            <person name="Ma X."/>
            <person name="Roodt D."/>
            <person name="Barker N."/>
            <person name="Li Z."/>
            <person name="Van de Peer Y."/>
            <person name="Mizrachi E."/>
        </authorList>
    </citation>
    <scope>NUCLEOTIDE SEQUENCE</scope>
    <source>
        <tissue evidence="1">Young leaves</tissue>
    </source>
</reference>
<dbReference type="OrthoDB" id="1301570at2759"/>
<sequence length="171" mass="19714">MKLWVKIMPWGEFSWANKNPLPQARDRGTTFEELEPYVSFVDHMEEIGETDGNEGSSTQVSMRTSLVREKGKVKSSHDVPQNRKRAKMALGDQISNIASSIVYLVTAIQDRNSVCLKKLLEAMKEVGEFNEVIIDNVYDFLVINEPQAKAFVVRSVEERKRWILRFLDRVH</sequence>
<protein>
    <submittedName>
        <fullName evidence="1">Uncharacterized protein</fullName>
    </submittedName>
</protein>
<name>A0A9Q0K8C0_9MAGN</name>
<proteinExistence type="predicted"/>
<organism evidence="1 2">
    <name type="scientific">Protea cynaroides</name>
    <dbReference type="NCBI Taxonomy" id="273540"/>
    <lineage>
        <taxon>Eukaryota</taxon>
        <taxon>Viridiplantae</taxon>
        <taxon>Streptophyta</taxon>
        <taxon>Embryophyta</taxon>
        <taxon>Tracheophyta</taxon>
        <taxon>Spermatophyta</taxon>
        <taxon>Magnoliopsida</taxon>
        <taxon>Proteales</taxon>
        <taxon>Proteaceae</taxon>
        <taxon>Protea</taxon>
    </lineage>
</organism>
<gene>
    <name evidence="1" type="ORF">NE237_017620</name>
</gene>
<comment type="caution">
    <text evidence="1">The sequence shown here is derived from an EMBL/GenBank/DDBJ whole genome shotgun (WGS) entry which is preliminary data.</text>
</comment>
<dbReference type="EMBL" id="JAMYWD010000007">
    <property type="protein sequence ID" value="KAJ4965771.1"/>
    <property type="molecule type" value="Genomic_DNA"/>
</dbReference>
<dbReference type="Proteomes" id="UP001141806">
    <property type="component" value="Unassembled WGS sequence"/>
</dbReference>
<accession>A0A9Q0K8C0</accession>